<dbReference type="EMBL" id="JAGSYN010000197">
    <property type="protein sequence ID" value="KAG7661796.1"/>
    <property type="molecule type" value="Genomic_DNA"/>
</dbReference>
<dbReference type="GO" id="GO:0005960">
    <property type="term" value="C:glycine cleavage complex"/>
    <property type="evidence" value="ECO:0007669"/>
    <property type="project" value="UniProtKB-UniRule"/>
</dbReference>
<keyword evidence="2 4" id="KW-0450">Lipoyl</keyword>
<comment type="cofactor">
    <cofactor evidence="5">
        <name>(R)-lipoate</name>
        <dbReference type="ChEBI" id="CHEBI:83088"/>
    </cofactor>
    <text evidence="5">Binds 1 lipoyl cofactor covalently.</text>
</comment>
<evidence type="ECO:0000313" key="8">
    <source>
        <dbReference type="Proteomes" id="UP000694255"/>
    </source>
</evidence>
<evidence type="ECO:0000256" key="4">
    <source>
        <dbReference type="PIRSR" id="PIRSR617453-50"/>
    </source>
</evidence>
<organism evidence="7 8">
    <name type="scientific">[Candida] subhashii</name>
    <dbReference type="NCBI Taxonomy" id="561895"/>
    <lineage>
        <taxon>Eukaryota</taxon>
        <taxon>Fungi</taxon>
        <taxon>Dikarya</taxon>
        <taxon>Ascomycota</taxon>
        <taxon>Saccharomycotina</taxon>
        <taxon>Pichiomycetes</taxon>
        <taxon>Debaryomycetaceae</taxon>
        <taxon>Spathaspora</taxon>
    </lineage>
</organism>
<dbReference type="PROSITE" id="PS50968">
    <property type="entry name" value="BIOTINYL_LIPOYL"/>
    <property type="match status" value="1"/>
</dbReference>
<sequence length="182" mass="19738">MFKSLLRTSIVRPTFVSPIATRAAFFSTSRFALNGSQKVNPKADIFKYHQSEGPAAVRYTPDHEWVAIMPDYTAYVGITRYAAEALGDVTFVELPEIGDPVEIGDSIGSIESVKSASEIYSPVKGEIIAINNAASGDPSIVNTDPLGEGWITQIKLDTSVNVDEANDSLMTEEEYVASIQES</sequence>
<comment type="subcellular location">
    <subcellularLocation>
        <location evidence="5">Mitochondrion</location>
    </subcellularLocation>
</comment>
<comment type="caution">
    <text evidence="7">The sequence shown here is derived from an EMBL/GenBank/DDBJ whole genome shotgun (WGS) entry which is preliminary data.</text>
</comment>
<evidence type="ECO:0000256" key="1">
    <source>
        <dbReference type="ARBA" id="ARBA00009249"/>
    </source>
</evidence>
<comment type="subunit">
    <text evidence="5">The glycine cleavage system is composed of four proteins: P, T, L and H.</text>
</comment>
<accession>A0A8J5QIJ3</accession>
<feature type="domain" description="Lipoyl-binding" evidence="6">
    <location>
        <begin position="73"/>
        <end position="155"/>
    </location>
</feature>
<dbReference type="NCBIfam" id="TIGR00527">
    <property type="entry name" value="gcvH"/>
    <property type="match status" value="1"/>
</dbReference>
<evidence type="ECO:0000256" key="3">
    <source>
        <dbReference type="ARBA" id="ARBA00022946"/>
    </source>
</evidence>
<dbReference type="PANTHER" id="PTHR11715:SF3">
    <property type="entry name" value="GLYCINE CLEAVAGE SYSTEM H PROTEIN-RELATED"/>
    <property type="match status" value="1"/>
</dbReference>
<comment type="function">
    <text evidence="5">The H protein shuttles the methylamine group of glycine from the P protein to the T protein.</text>
</comment>
<dbReference type="OrthoDB" id="10264154at2759"/>
<comment type="similarity">
    <text evidence="1 5">Belongs to the GcvH family.</text>
</comment>
<dbReference type="GeneID" id="73471485"/>
<name>A0A8J5QIJ3_9ASCO</name>
<dbReference type="Pfam" id="PF01597">
    <property type="entry name" value="GCV_H"/>
    <property type="match status" value="1"/>
</dbReference>
<dbReference type="GO" id="GO:0005739">
    <property type="term" value="C:mitochondrion"/>
    <property type="evidence" value="ECO:0007669"/>
    <property type="project" value="UniProtKB-SubCell"/>
</dbReference>
<dbReference type="InterPro" id="IPR000089">
    <property type="entry name" value="Biotin_lipoyl"/>
</dbReference>
<dbReference type="InterPro" id="IPR017453">
    <property type="entry name" value="GCV_H_sub"/>
</dbReference>
<dbReference type="CDD" id="cd06848">
    <property type="entry name" value="GCS_H"/>
    <property type="match status" value="1"/>
</dbReference>
<dbReference type="RefSeq" id="XP_049262029.1">
    <property type="nucleotide sequence ID" value="XM_049408670.1"/>
</dbReference>
<dbReference type="GO" id="GO:0019464">
    <property type="term" value="P:glycine decarboxylation via glycine cleavage system"/>
    <property type="evidence" value="ECO:0007669"/>
    <property type="project" value="UniProtKB-UniRule"/>
</dbReference>
<dbReference type="NCBIfam" id="NF002270">
    <property type="entry name" value="PRK01202.1"/>
    <property type="match status" value="1"/>
</dbReference>
<evidence type="ECO:0000256" key="2">
    <source>
        <dbReference type="ARBA" id="ARBA00022823"/>
    </source>
</evidence>
<evidence type="ECO:0000259" key="6">
    <source>
        <dbReference type="PROSITE" id="PS50968"/>
    </source>
</evidence>
<proteinExistence type="inferred from homology"/>
<dbReference type="InterPro" id="IPR002930">
    <property type="entry name" value="GCV_H"/>
</dbReference>
<gene>
    <name evidence="7" type="ORF">J8A68_004685</name>
</gene>
<dbReference type="InterPro" id="IPR033753">
    <property type="entry name" value="GCV_H/Fam206"/>
</dbReference>
<dbReference type="HAMAP" id="MF_00272">
    <property type="entry name" value="GcvH"/>
    <property type="match status" value="1"/>
</dbReference>
<protein>
    <recommendedName>
        <fullName evidence="5">Glycine cleavage system H protein</fullName>
    </recommendedName>
</protein>
<dbReference type="AlphaFoldDB" id="A0A8J5QIJ3"/>
<keyword evidence="5" id="KW-0496">Mitochondrion</keyword>
<dbReference type="PANTHER" id="PTHR11715">
    <property type="entry name" value="GLYCINE CLEAVAGE SYSTEM H PROTEIN"/>
    <property type="match status" value="1"/>
</dbReference>
<keyword evidence="3 5" id="KW-0809">Transit peptide</keyword>
<feature type="modified residue" description="N6-lipoyllysine" evidence="4">
    <location>
        <position position="114"/>
    </location>
</feature>
<dbReference type="Proteomes" id="UP000694255">
    <property type="component" value="Unassembled WGS sequence"/>
</dbReference>
<dbReference type="InterPro" id="IPR003016">
    <property type="entry name" value="2-oxoA_DH_lipoyl-BS"/>
</dbReference>
<dbReference type="PROSITE" id="PS00189">
    <property type="entry name" value="LIPOYL"/>
    <property type="match status" value="1"/>
</dbReference>
<dbReference type="GO" id="GO:0009249">
    <property type="term" value="P:protein lipoylation"/>
    <property type="evidence" value="ECO:0007669"/>
    <property type="project" value="TreeGrafter"/>
</dbReference>
<evidence type="ECO:0000256" key="5">
    <source>
        <dbReference type="RuleBase" id="RU364055"/>
    </source>
</evidence>
<evidence type="ECO:0000313" key="7">
    <source>
        <dbReference type="EMBL" id="KAG7661796.1"/>
    </source>
</evidence>
<keyword evidence="8" id="KW-1185">Reference proteome</keyword>
<reference evidence="7 8" key="1">
    <citation type="journal article" date="2021" name="DNA Res.">
        <title>Genome analysis of Candida subhashii reveals its hybrid nature and dual mitochondrial genome conformations.</title>
        <authorList>
            <person name="Mixao V."/>
            <person name="Hegedusova E."/>
            <person name="Saus E."/>
            <person name="Pryszcz L.P."/>
            <person name="Cillingova A."/>
            <person name="Nosek J."/>
            <person name="Gabaldon T."/>
        </authorList>
    </citation>
    <scope>NUCLEOTIDE SEQUENCE [LARGE SCALE GENOMIC DNA]</scope>
    <source>
        <strain evidence="7 8">CBS 10753</strain>
    </source>
</reference>